<dbReference type="PROSITE" id="PS01360">
    <property type="entry name" value="ZF_MYND_1"/>
    <property type="match status" value="1"/>
</dbReference>
<feature type="domain" description="MYND-type" evidence="7">
    <location>
        <begin position="820"/>
        <end position="859"/>
    </location>
</feature>
<evidence type="ECO:0000256" key="5">
    <source>
        <dbReference type="PROSITE-ProRule" id="PRU00134"/>
    </source>
</evidence>
<sequence>MKADPTNTKYITNRAQASIRAGRPDLAIADSTMAISLDSNNPKGFVKRATAYQMKHQYELAIKDWNEALRLSPEDEKIAASQDECRVKIIRTELNVNAAQEQASMNISFENKTRVAQLGLTPEDLMKLLPSNWKTMRDGFGLVIQAHQAREADPPQIENAVELYLAAGKEGNAEGWYNAAVMCPLYFPERQREALSWFQKAAKMSPYLHGNLERIGVREAFNSLGVLYRDGTYGEPISPSKAFDYFQQSAQLNFPSGMNNLGHCYDTGFGTARDYLKALEWYEKAGEIGFPTSQFNASCIYFEGRPGVPVDIAKGKKWLQMAVDQKLPSALQYAANTNFSGNSYKSLLTAAEAGDVFSMYNLGRHHQLGLEGVPKDPEAARKWYIKASNRGMPDASFNLSLMYLEGESGIEKDLAKAFKYVERAAQTQHAKAAFLLHKFYLFGDGVPKPDLKKAQMWLDVAIKCGFPVENKLQFTSVEELEECMASVSEWEKRNGLNDQASLSNTNRVERYITAKVEKNIPQEFSQLFRNLTASMTPRHDTEPAPSKSIDTFSSKSLMRYPPSPTRDFLLDVRRNFEVGLYEFYRNQEVHNDLSIRLLSNAMTREPLACSLLFEVHLSLQKALVDYTETFPNNDAAISLQGIFLFIEESVEKAIHCIETAFKLKPLCEYAELLANLCLNLNQYEEAITWANRALELLPTSISSYYARGYAYMSLKRKEEAKVDFIKYLKIASKEARKRASVFYQLAVISMLQNKEYDEVCRYFHLGEEAEKECFPLYDSGDIGSKHLVALTVKMMESSAMKPSKSMNAQNIGVLEVTDICVVCGLKETSLKVCSQCGKVQYCSKHCQLKHWKSGHKLECKKD</sequence>
<dbReference type="Gene3D" id="1.25.40.10">
    <property type="entry name" value="Tetratricopeptide repeat domain"/>
    <property type="match status" value="4"/>
</dbReference>
<dbReference type="STRING" id="329046.A0A1Y2BVA0"/>
<dbReference type="Pfam" id="PF13414">
    <property type="entry name" value="TPR_11"/>
    <property type="match status" value="1"/>
</dbReference>
<organism evidence="8 9">
    <name type="scientific">Rhizoclosmatium globosum</name>
    <dbReference type="NCBI Taxonomy" id="329046"/>
    <lineage>
        <taxon>Eukaryota</taxon>
        <taxon>Fungi</taxon>
        <taxon>Fungi incertae sedis</taxon>
        <taxon>Chytridiomycota</taxon>
        <taxon>Chytridiomycota incertae sedis</taxon>
        <taxon>Chytridiomycetes</taxon>
        <taxon>Chytridiales</taxon>
        <taxon>Chytriomycetaceae</taxon>
        <taxon>Rhizoclosmatium</taxon>
    </lineage>
</organism>
<evidence type="ECO:0000256" key="3">
    <source>
        <dbReference type="ARBA" id="ARBA00022833"/>
    </source>
</evidence>
<evidence type="ECO:0000256" key="4">
    <source>
        <dbReference type="ARBA" id="ARBA00038101"/>
    </source>
</evidence>
<dbReference type="InterPro" id="IPR050767">
    <property type="entry name" value="Sel1_AlgK"/>
</dbReference>
<keyword evidence="3" id="KW-0862">Zinc</keyword>
<keyword evidence="9" id="KW-1185">Reference proteome</keyword>
<keyword evidence="2 5" id="KW-0863">Zinc-finger</keyword>
<evidence type="ECO:0000259" key="7">
    <source>
        <dbReference type="PROSITE" id="PS50865"/>
    </source>
</evidence>
<dbReference type="Proteomes" id="UP000193642">
    <property type="component" value="Unassembled WGS sequence"/>
</dbReference>
<comment type="caution">
    <text evidence="8">The sequence shown here is derived from an EMBL/GenBank/DDBJ whole genome shotgun (WGS) entry which is preliminary data.</text>
</comment>
<feature type="repeat" description="TPR" evidence="6">
    <location>
        <begin position="42"/>
        <end position="75"/>
    </location>
</feature>
<accession>A0A1Y2BVA0</accession>
<dbReference type="SUPFAM" id="SSF48452">
    <property type="entry name" value="TPR-like"/>
    <property type="match status" value="2"/>
</dbReference>
<dbReference type="InterPro" id="IPR002893">
    <property type="entry name" value="Znf_MYND"/>
</dbReference>
<keyword evidence="6" id="KW-0802">TPR repeat</keyword>
<evidence type="ECO:0000256" key="1">
    <source>
        <dbReference type="ARBA" id="ARBA00022723"/>
    </source>
</evidence>
<dbReference type="Pfam" id="PF08238">
    <property type="entry name" value="Sel1"/>
    <property type="match status" value="7"/>
</dbReference>
<dbReference type="EMBL" id="MCGO01000043">
    <property type="protein sequence ID" value="ORY38663.1"/>
    <property type="molecule type" value="Genomic_DNA"/>
</dbReference>
<dbReference type="SMART" id="SM00671">
    <property type="entry name" value="SEL1"/>
    <property type="match status" value="7"/>
</dbReference>
<evidence type="ECO:0000256" key="2">
    <source>
        <dbReference type="ARBA" id="ARBA00022771"/>
    </source>
</evidence>
<dbReference type="OrthoDB" id="272077at2759"/>
<dbReference type="PROSITE" id="PS50865">
    <property type="entry name" value="ZF_MYND_2"/>
    <property type="match status" value="1"/>
</dbReference>
<dbReference type="SMART" id="SM00028">
    <property type="entry name" value="TPR"/>
    <property type="match status" value="4"/>
</dbReference>
<gene>
    <name evidence="8" type="ORF">BCR33DRAFT_720666</name>
</gene>
<dbReference type="SUPFAM" id="SSF144232">
    <property type="entry name" value="HIT/MYND zinc finger-like"/>
    <property type="match status" value="1"/>
</dbReference>
<dbReference type="PANTHER" id="PTHR11102">
    <property type="entry name" value="SEL-1-LIKE PROTEIN"/>
    <property type="match status" value="1"/>
</dbReference>
<dbReference type="InterPro" id="IPR006597">
    <property type="entry name" value="Sel1-like"/>
</dbReference>
<evidence type="ECO:0000313" key="8">
    <source>
        <dbReference type="EMBL" id="ORY38663.1"/>
    </source>
</evidence>
<dbReference type="AlphaFoldDB" id="A0A1Y2BVA0"/>
<dbReference type="InterPro" id="IPR011990">
    <property type="entry name" value="TPR-like_helical_dom_sf"/>
</dbReference>
<dbReference type="PANTHER" id="PTHR11102:SF160">
    <property type="entry name" value="ERAD-ASSOCIATED E3 UBIQUITIN-PROTEIN LIGASE COMPONENT HRD3"/>
    <property type="match status" value="1"/>
</dbReference>
<keyword evidence="1" id="KW-0479">Metal-binding</keyword>
<reference evidence="8 9" key="1">
    <citation type="submission" date="2016-07" db="EMBL/GenBank/DDBJ databases">
        <title>Pervasive Adenine N6-methylation of Active Genes in Fungi.</title>
        <authorList>
            <consortium name="DOE Joint Genome Institute"/>
            <person name="Mondo S.J."/>
            <person name="Dannebaum R.O."/>
            <person name="Kuo R.C."/>
            <person name="Labutti K."/>
            <person name="Haridas S."/>
            <person name="Kuo A."/>
            <person name="Salamov A."/>
            <person name="Ahrendt S.R."/>
            <person name="Lipzen A."/>
            <person name="Sullivan W."/>
            <person name="Andreopoulos W.B."/>
            <person name="Clum A."/>
            <person name="Lindquist E."/>
            <person name="Daum C."/>
            <person name="Ramamoorthy G.K."/>
            <person name="Gryganskyi A."/>
            <person name="Culley D."/>
            <person name="Magnuson J.K."/>
            <person name="James T.Y."/>
            <person name="O'Malley M.A."/>
            <person name="Stajich J.E."/>
            <person name="Spatafora J.W."/>
            <person name="Visel A."/>
            <person name="Grigoriev I.V."/>
        </authorList>
    </citation>
    <scope>NUCLEOTIDE SEQUENCE [LARGE SCALE GENOMIC DNA]</scope>
    <source>
        <strain evidence="8 9">JEL800</strain>
    </source>
</reference>
<evidence type="ECO:0000313" key="9">
    <source>
        <dbReference type="Proteomes" id="UP000193642"/>
    </source>
</evidence>
<name>A0A1Y2BVA0_9FUNG</name>
<comment type="similarity">
    <text evidence="4">Belongs to the sel-1 family.</text>
</comment>
<dbReference type="PROSITE" id="PS50005">
    <property type="entry name" value="TPR"/>
    <property type="match status" value="1"/>
</dbReference>
<dbReference type="Pfam" id="PF01753">
    <property type="entry name" value="zf-MYND"/>
    <property type="match status" value="1"/>
</dbReference>
<dbReference type="Gene3D" id="6.10.140.2220">
    <property type="match status" value="1"/>
</dbReference>
<dbReference type="InterPro" id="IPR019734">
    <property type="entry name" value="TPR_rpt"/>
</dbReference>
<protein>
    <submittedName>
        <fullName evidence="8">TPR-like protein</fullName>
    </submittedName>
</protein>
<proteinExistence type="inferred from homology"/>
<dbReference type="GO" id="GO:0008270">
    <property type="term" value="F:zinc ion binding"/>
    <property type="evidence" value="ECO:0007669"/>
    <property type="project" value="UniProtKB-KW"/>
</dbReference>
<dbReference type="SUPFAM" id="SSF81901">
    <property type="entry name" value="HCP-like"/>
    <property type="match status" value="2"/>
</dbReference>
<evidence type="ECO:0000256" key="6">
    <source>
        <dbReference type="PROSITE-ProRule" id="PRU00339"/>
    </source>
</evidence>